<dbReference type="InterPro" id="IPR009327">
    <property type="entry name" value="Cupin_DUF985"/>
</dbReference>
<dbReference type="PANTHER" id="PTHR33387:SF3">
    <property type="entry name" value="DUF985 DOMAIN-CONTAINING PROTEIN"/>
    <property type="match status" value="1"/>
</dbReference>
<evidence type="ECO:0000313" key="3">
    <source>
        <dbReference type="EMBL" id="CAF3762805.1"/>
    </source>
</evidence>
<dbReference type="EMBL" id="CAJOBC010003013">
    <property type="protein sequence ID" value="CAF3762805.1"/>
    <property type="molecule type" value="Genomic_DNA"/>
</dbReference>
<reference evidence="2" key="1">
    <citation type="submission" date="2021-02" db="EMBL/GenBank/DDBJ databases">
        <authorList>
            <person name="Nowell W R."/>
        </authorList>
    </citation>
    <scope>NUCLEOTIDE SEQUENCE</scope>
</reference>
<dbReference type="Proteomes" id="UP000663829">
    <property type="component" value="Unassembled WGS sequence"/>
</dbReference>
<evidence type="ECO:0000313" key="2">
    <source>
        <dbReference type="EMBL" id="CAF0990840.1"/>
    </source>
</evidence>
<dbReference type="CDD" id="cd06121">
    <property type="entry name" value="cupin_YML079wp"/>
    <property type="match status" value="1"/>
</dbReference>
<dbReference type="PANTHER" id="PTHR33387">
    <property type="entry name" value="RMLC-LIKE JELLY ROLL FOLD PROTEIN"/>
    <property type="match status" value="1"/>
</dbReference>
<dbReference type="InterPro" id="IPR039935">
    <property type="entry name" value="YML079W-like"/>
</dbReference>
<dbReference type="EMBL" id="CAJNOQ010003013">
    <property type="protein sequence ID" value="CAF0990840.1"/>
    <property type="molecule type" value="Genomic_DNA"/>
</dbReference>
<dbReference type="InterPro" id="IPR011051">
    <property type="entry name" value="RmlC_Cupin_sf"/>
</dbReference>
<dbReference type="Pfam" id="PF06172">
    <property type="entry name" value="Cupin_5"/>
    <property type="match status" value="1"/>
</dbReference>
<evidence type="ECO:0000259" key="1">
    <source>
        <dbReference type="Pfam" id="PF06172"/>
    </source>
</evidence>
<dbReference type="AlphaFoldDB" id="A0A814G3N2"/>
<comment type="caution">
    <text evidence="2">The sequence shown here is derived from an EMBL/GenBank/DDBJ whole genome shotgun (WGS) entry which is preliminary data.</text>
</comment>
<proteinExistence type="predicted"/>
<keyword evidence="4" id="KW-1185">Reference proteome</keyword>
<name>A0A814G3N2_9BILA</name>
<dbReference type="Proteomes" id="UP000681722">
    <property type="component" value="Unassembled WGS sequence"/>
</dbReference>
<accession>A0A814G3N2</accession>
<feature type="domain" description="DUF985" evidence="1">
    <location>
        <begin position="6"/>
        <end position="158"/>
    </location>
</feature>
<sequence>MSREAEEWIRLLQLQPHVEGGYYRETYRSEDIVQTVPQRFNNVENNEYVYCTAIYYLLKSGGDKHSSYSRFHRIKSDEMWHYYDGTTCIIIYILNESDGKCEKKLLGRDINIGAQLQLVVPHNTWFAAELLKNDDENHFVLCGCTVAPGFNFSDFEIAKRQYLLPLFPQYEQIINRLTEETTT</sequence>
<organism evidence="2 4">
    <name type="scientific">Didymodactylos carnosus</name>
    <dbReference type="NCBI Taxonomy" id="1234261"/>
    <lineage>
        <taxon>Eukaryota</taxon>
        <taxon>Metazoa</taxon>
        <taxon>Spiralia</taxon>
        <taxon>Gnathifera</taxon>
        <taxon>Rotifera</taxon>
        <taxon>Eurotatoria</taxon>
        <taxon>Bdelloidea</taxon>
        <taxon>Philodinida</taxon>
        <taxon>Philodinidae</taxon>
        <taxon>Didymodactylos</taxon>
    </lineage>
</organism>
<protein>
    <recommendedName>
        <fullName evidence="1">DUF985 domain-containing protein</fullName>
    </recommendedName>
</protein>
<dbReference type="OrthoDB" id="6614653at2759"/>
<gene>
    <name evidence="2" type="ORF">GPM918_LOCUS13244</name>
    <name evidence="3" type="ORF">SRO942_LOCUS13244</name>
</gene>
<evidence type="ECO:0000313" key="4">
    <source>
        <dbReference type="Proteomes" id="UP000663829"/>
    </source>
</evidence>
<dbReference type="SUPFAM" id="SSF51182">
    <property type="entry name" value="RmlC-like cupins"/>
    <property type="match status" value="1"/>
</dbReference>
<dbReference type="InterPro" id="IPR014710">
    <property type="entry name" value="RmlC-like_jellyroll"/>
</dbReference>
<dbReference type="Gene3D" id="2.60.120.10">
    <property type="entry name" value="Jelly Rolls"/>
    <property type="match status" value="1"/>
</dbReference>